<dbReference type="InterPro" id="IPR027385">
    <property type="entry name" value="Beta-barrel_OMP"/>
</dbReference>
<keyword evidence="1 2" id="KW-0732">Signal</keyword>
<feature type="domain" description="Outer membrane protein beta-barrel" evidence="3">
    <location>
        <begin position="6"/>
        <end position="148"/>
    </location>
</feature>
<dbReference type="RefSeq" id="WP_020581835.1">
    <property type="nucleotide sequence ID" value="NZ_JOJP01000001.1"/>
</dbReference>
<evidence type="ECO:0000256" key="2">
    <source>
        <dbReference type="SAM" id="SignalP"/>
    </source>
</evidence>
<dbReference type="STRING" id="305900.GV64_23580"/>
<dbReference type="AlphaFoldDB" id="A0A081KGM6"/>
<reference evidence="4 5" key="1">
    <citation type="submission" date="2014-06" db="EMBL/GenBank/DDBJ databases">
        <title>Whole Genome Sequences of Three Symbiotic Endozoicomonas Bacteria.</title>
        <authorList>
            <person name="Neave M.J."/>
            <person name="Apprill A."/>
            <person name="Voolstra C.R."/>
        </authorList>
    </citation>
    <scope>NUCLEOTIDE SEQUENCE [LARGE SCALE GENOMIC DNA]</scope>
    <source>
        <strain evidence="4 5">DSM 22380</strain>
    </source>
</reference>
<dbReference type="eggNOG" id="ENOG502ZMJN">
    <property type="taxonomic scope" value="Bacteria"/>
</dbReference>
<gene>
    <name evidence="4" type="ORF">GV64_23580</name>
</gene>
<dbReference type="EMBL" id="JOJP01000001">
    <property type="protein sequence ID" value="KEI73302.1"/>
    <property type="molecule type" value="Genomic_DNA"/>
</dbReference>
<dbReference type="SUPFAM" id="SSF56935">
    <property type="entry name" value="Porins"/>
    <property type="match status" value="1"/>
</dbReference>
<proteinExistence type="predicted"/>
<evidence type="ECO:0000256" key="1">
    <source>
        <dbReference type="ARBA" id="ARBA00022729"/>
    </source>
</evidence>
<dbReference type="Gene3D" id="2.40.160.40">
    <property type="entry name" value="monomeric porin ompg"/>
    <property type="match status" value="1"/>
</dbReference>
<dbReference type="InterPro" id="IPR053713">
    <property type="entry name" value="Bact_OM_Channel_sf"/>
</dbReference>
<dbReference type="Proteomes" id="UP000027997">
    <property type="component" value="Unassembled WGS sequence"/>
</dbReference>
<keyword evidence="5" id="KW-1185">Reference proteome</keyword>
<dbReference type="Pfam" id="PF13505">
    <property type="entry name" value="OMP_b-brl"/>
    <property type="match status" value="1"/>
</dbReference>
<comment type="caution">
    <text evidence="4">The sequence shown here is derived from an EMBL/GenBank/DDBJ whole genome shotgun (WGS) entry which is preliminary data.</text>
</comment>
<evidence type="ECO:0000313" key="5">
    <source>
        <dbReference type="Proteomes" id="UP000027997"/>
    </source>
</evidence>
<sequence length="307" mass="35542">MKFTKLAMGIALAMAASTSFAANYIDVGVEENEITMDDAPGQNGDFYQTYVGFNFEPIEGSPFHIMGTMSNLQADASKNREGWNRLRRQLYVGYKWNFGNLTFAPMAGIRHHTYDHEAKRRDTEVRFFPGLNYKVSDTTDIFFGGYTSLIPTRNVDRSGETSDYKEYTDYKHELEVGVKQKLSWGDYFKVGVFNELDTFEDRIGAGKTEMDQWMIRLAYGSQVTDALFLEGIARFDVQRDNEYADGIVRDEKRNRYGVNFNYKLDQDWNIHGMAYYQTEDNKDRLTGADAQYTNEKFVYSLMVRRSF</sequence>
<evidence type="ECO:0000259" key="3">
    <source>
        <dbReference type="Pfam" id="PF13505"/>
    </source>
</evidence>
<accession>A0A081KGM6</accession>
<protein>
    <recommendedName>
        <fullName evidence="3">Outer membrane protein beta-barrel domain-containing protein</fullName>
    </recommendedName>
</protein>
<name>A0A081KGM6_9GAMM</name>
<organism evidence="4 5">
    <name type="scientific">Endozoicomonas elysicola</name>
    <dbReference type="NCBI Taxonomy" id="305900"/>
    <lineage>
        <taxon>Bacteria</taxon>
        <taxon>Pseudomonadati</taxon>
        <taxon>Pseudomonadota</taxon>
        <taxon>Gammaproteobacteria</taxon>
        <taxon>Oceanospirillales</taxon>
        <taxon>Endozoicomonadaceae</taxon>
        <taxon>Endozoicomonas</taxon>
    </lineage>
</organism>
<feature type="chain" id="PRO_5001758895" description="Outer membrane protein beta-barrel domain-containing protein" evidence="2">
    <location>
        <begin position="22"/>
        <end position="307"/>
    </location>
</feature>
<feature type="signal peptide" evidence="2">
    <location>
        <begin position="1"/>
        <end position="21"/>
    </location>
</feature>
<evidence type="ECO:0000313" key="4">
    <source>
        <dbReference type="EMBL" id="KEI73302.1"/>
    </source>
</evidence>